<dbReference type="EMBL" id="CP134187">
    <property type="protein sequence ID" value="WPB02122.1"/>
    <property type="molecule type" value="Genomic_DNA"/>
</dbReference>
<dbReference type="AlphaFoldDB" id="A0A2G5HM60"/>
<dbReference type="InterPro" id="IPR019432">
    <property type="entry name" value="Acyltransferase_MbtK/IucB-like"/>
</dbReference>
<dbReference type="Pfam" id="PF13523">
    <property type="entry name" value="Acetyltransf_8"/>
    <property type="match status" value="1"/>
</dbReference>
<keyword evidence="4" id="KW-0012">Acyltransferase</keyword>
<dbReference type="Gene3D" id="3.40.630.30">
    <property type="match status" value="1"/>
</dbReference>
<proteinExistence type="inferred from homology"/>
<dbReference type="GO" id="GO:0016410">
    <property type="term" value="F:N-acyltransferase activity"/>
    <property type="evidence" value="ECO:0007669"/>
    <property type="project" value="TreeGrafter"/>
</dbReference>
<dbReference type="GO" id="GO:0019290">
    <property type="term" value="P:siderophore biosynthetic process"/>
    <property type="evidence" value="ECO:0007669"/>
    <property type="project" value="InterPro"/>
</dbReference>
<feature type="domain" description="Acyltransferase MbtK/IucB-like conserved" evidence="3">
    <location>
        <begin position="266"/>
        <end position="315"/>
    </location>
</feature>
<comment type="similarity">
    <text evidence="1">Belongs to the lysine N-acyltransferase MbtK family.</text>
</comment>
<protein>
    <submittedName>
        <fullName evidence="4">Putative lysine N-acyltransferase</fullName>
    </submittedName>
</protein>
<evidence type="ECO:0000259" key="3">
    <source>
        <dbReference type="SMART" id="SM01006"/>
    </source>
</evidence>
<dbReference type="SMART" id="SM01006">
    <property type="entry name" value="AlcB"/>
    <property type="match status" value="1"/>
</dbReference>
<dbReference type="EMBL" id="LKMD01000105">
    <property type="protein sequence ID" value="PIA93615.1"/>
    <property type="molecule type" value="Genomic_DNA"/>
</dbReference>
<name>A0A2G5HM60_CERBT</name>
<accession>A0A2G5HM60</accession>
<organism evidence="4 6">
    <name type="scientific">Cercospora beticola</name>
    <name type="common">Sugarbeet leaf spot fungus</name>
    <dbReference type="NCBI Taxonomy" id="122368"/>
    <lineage>
        <taxon>Eukaryota</taxon>
        <taxon>Fungi</taxon>
        <taxon>Dikarya</taxon>
        <taxon>Ascomycota</taxon>
        <taxon>Pezizomycotina</taxon>
        <taxon>Dothideomycetes</taxon>
        <taxon>Dothideomycetidae</taxon>
        <taxon>Mycosphaerellales</taxon>
        <taxon>Mycosphaerellaceae</taxon>
        <taxon>Cercospora</taxon>
    </lineage>
</organism>
<evidence type="ECO:0000313" key="6">
    <source>
        <dbReference type="Proteomes" id="UP000230605"/>
    </source>
</evidence>
<reference evidence="5 7" key="2">
    <citation type="submission" date="2023-09" db="EMBL/GenBank/DDBJ databases">
        <title>Complete-Gapless Cercospora beticola genome.</title>
        <authorList>
            <person name="Wyatt N.A."/>
            <person name="Spanner R.E."/>
            <person name="Bolton M.D."/>
        </authorList>
    </citation>
    <scope>NUCLEOTIDE SEQUENCE [LARGE SCALE GENOMIC DNA]</scope>
    <source>
        <strain evidence="5">Cb09-40</strain>
    </source>
</reference>
<reference evidence="4 6" key="1">
    <citation type="submission" date="2015-10" db="EMBL/GenBank/DDBJ databases">
        <title>The cercosporin biosynthetic gene cluster was horizontally transferred to several fungal lineages and shown to be expanded in Cercospora beticola based on microsynteny with recipient genomes.</title>
        <authorList>
            <person name="De Jonge R."/>
            <person name="Ebert M.K."/>
            <person name="Suttle J.C."/>
            <person name="Jurick Ii W.M."/>
            <person name="Secor G.A."/>
            <person name="Thomma B.P."/>
            <person name="Van De Peer Y."/>
            <person name="Bolton M.D."/>
        </authorList>
    </citation>
    <scope>NUCLEOTIDE SEQUENCE [LARGE SCALE GENOMIC DNA]</scope>
    <source>
        <strain evidence="4 6">09-40</strain>
    </source>
</reference>
<evidence type="ECO:0000313" key="4">
    <source>
        <dbReference type="EMBL" id="PIA93615.1"/>
    </source>
</evidence>
<gene>
    <name evidence="4" type="ORF">CB0940_04843</name>
    <name evidence="5" type="ORF">RHO25_006756</name>
</gene>
<dbReference type="Proteomes" id="UP001302367">
    <property type="component" value="Chromosome 4"/>
</dbReference>
<dbReference type="InterPro" id="IPR016181">
    <property type="entry name" value="Acyl_CoA_acyltransferase"/>
</dbReference>
<evidence type="ECO:0000313" key="5">
    <source>
        <dbReference type="EMBL" id="WPB02122.1"/>
    </source>
</evidence>
<dbReference type="PANTHER" id="PTHR31438:SF7">
    <property type="entry name" value="ACYLTRANSFERASE MBTK_IUCB-LIKE CONSERVED DOMAIN-CONTAINING PROTEIN"/>
    <property type="match status" value="1"/>
</dbReference>
<dbReference type="Proteomes" id="UP000230605">
    <property type="component" value="Chromosome 4"/>
</dbReference>
<keyword evidence="4" id="KW-0808">Transferase</keyword>
<evidence type="ECO:0000256" key="1">
    <source>
        <dbReference type="ARBA" id="ARBA00009893"/>
    </source>
</evidence>
<keyword evidence="7" id="KW-1185">Reference proteome</keyword>
<evidence type="ECO:0000256" key="2">
    <source>
        <dbReference type="SAM" id="MobiDB-lite"/>
    </source>
</evidence>
<feature type="region of interest" description="Disordered" evidence="2">
    <location>
        <begin position="34"/>
        <end position="56"/>
    </location>
</feature>
<dbReference type="OrthoDB" id="4250781at2759"/>
<dbReference type="PANTHER" id="PTHR31438">
    <property type="entry name" value="LYSINE N-ACYLTRANSFERASE C17G9.06C-RELATED"/>
    <property type="match status" value="1"/>
</dbReference>
<sequence length="459" mass="52366">MDIPLPATLRLPHPYLTTYQIDEVDRKQVPTRYGGKLLRTRHEPRNNGSTPTRKDAILPPVVLHSNVYFSEPAQDQPADGLPPESNNFFWGRVRRTPKSDIVWNDNSQPTVAQLWLIVYSLFTFRPELEYFRIELKGFGHRELSEELKHVGLAVEHPLPENREVPARPAASVPGAFPNEIVLLRGNFWQGAGSPFGPRPVWAPATATVSGKPLDQYPVLPVDYVADTKFPDQRVHAFHPRRPAKPAPGSIMYSRYIPHLDQHFSMIALDYNNAEHLGLFNKWQNDPFVAAGWNETGTLEEHRKYLKNLHEDGHTITVLAKFDDTYFAYYEIYWGKEDHFGVYCDAGDFDRGRHALVGDTSFRGPHRVSAWWSSTIHYLFLDEPRTHWVIGEPKATNSTVLSYDLMCGFNVTSFVDLTHKRSGAMKVSRERFFQICPVYWNGETKVGGTGIQLTAIQSKL</sequence>
<dbReference type="SUPFAM" id="SSF55729">
    <property type="entry name" value="Acyl-CoA N-acyltransferases (Nat)"/>
    <property type="match status" value="1"/>
</dbReference>
<evidence type="ECO:0000313" key="7">
    <source>
        <dbReference type="Proteomes" id="UP001302367"/>
    </source>
</evidence>